<feature type="domain" description="ABM" evidence="1">
    <location>
        <begin position="111"/>
        <end position="200"/>
    </location>
</feature>
<reference evidence="2" key="1">
    <citation type="submission" date="2021-02" db="EMBL/GenBank/DDBJ databases">
        <authorList>
            <person name="Dougan E. K."/>
            <person name="Rhodes N."/>
            <person name="Thang M."/>
            <person name="Chan C."/>
        </authorList>
    </citation>
    <scope>NUCLEOTIDE SEQUENCE</scope>
</reference>
<dbReference type="Gene3D" id="3.30.70.100">
    <property type="match status" value="1"/>
</dbReference>
<dbReference type="GO" id="GO:0016491">
    <property type="term" value="F:oxidoreductase activity"/>
    <property type="evidence" value="ECO:0007669"/>
    <property type="project" value="TreeGrafter"/>
</dbReference>
<protein>
    <recommendedName>
        <fullName evidence="1">ABM domain-containing protein</fullName>
    </recommendedName>
</protein>
<comment type="caution">
    <text evidence="2">The sequence shown here is derived from an EMBL/GenBank/DDBJ whole genome shotgun (WGS) entry which is preliminary data.</text>
</comment>
<dbReference type="InterPro" id="IPR007138">
    <property type="entry name" value="ABM_dom"/>
</dbReference>
<dbReference type="InterPro" id="IPR011008">
    <property type="entry name" value="Dimeric_a/b-barrel"/>
</dbReference>
<sequence length="354" mass="38737">MKFCEKLSKLSLNKNTGQTEVSQLHELLNSSLPTFVRSTHVDAGDAQLLLAILTLGLLLSVAERAALALHIATFYKADAQQVAAGAALFESDIFVKLLHWRSRAMEDVRQLALVVNLEIAPEHLDGFAKVMLPHADNSRKEYGCLRFDVLQVADAPNKFTLYEVYKSAEDLEAHQKTDSFKRWKEFQATNPSALVSVNVVKHEVLDFQGEQRPEWVSRGLRGISLQWCISNSSAAFPIAVRLAAAAAALQVPQGLDLEQEFFPQEPEQAAFMPVGSNSQDPYALAATYKDDLGFLVSSEARQAGATPASSSSGQTSSMFYLQSKDRAPQASQEAPGAVPQAAPQITWLLANLFC</sequence>
<dbReference type="Proteomes" id="UP000654075">
    <property type="component" value="Unassembled WGS sequence"/>
</dbReference>
<dbReference type="PANTHER" id="PTHR33336">
    <property type="entry name" value="QUINOL MONOOXYGENASE YGIN-RELATED"/>
    <property type="match status" value="1"/>
</dbReference>
<dbReference type="SUPFAM" id="SSF54909">
    <property type="entry name" value="Dimeric alpha+beta barrel"/>
    <property type="match status" value="1"/>
</dbReference>
<organism evidence="2 3">
    <name type="scientific">Polarella glacialis</name>
    <name type="common">Dinoflagellate</name>
    <dbReference type="NCBI Taxonomy" id="89957"/>
    <lineage>
        <taxon>Eukaryota</taxon>
        <taxon>Sar</taxon>
        <taxon>Alveolata</taxon>
        <taxon>Dinophyceae</taxon>
        <taxon>Suessiales</taxon>
        <taxon>Suessiaceae</taxon>
        <taxon>Polarella</taxon>
    </lineage>
</organism>
<dbReference type="PANTHER" id="PTHR33336:SF1">
    <property type="entry name" value="(4S)-4-HYDROXY-5-PHOSPHONOOXYPENTANE-2,3-DIONE ISOMERASE"/>
    <property type="match status" value="1"/>
</dbReference>
<keyword evidence="3" id="KW-1185">Reference proteome</keyword>
<dbReference type="PROSITE" id="PS51725">
    <property type="entry name" value="ABM"/>
    <property type="match status" value="1"/>
</dbReference>
<gene>
    <name evidence="2" type="ORF">PGLA1383_LOCUS29080</name>
</gene>
<dbReference type="Pfam" id="PF03992">
    <property type="entry name" value="ABM"/>
    <property type="match status" value="1"/>
</dbReference>
<dbReference type="EMBL" id="CAJNNV010025016">
    <property type="protein sequence ID" value="CAE8611279.1"/>
    <property type="molecule type" value="Genomic_DNA"/>
</dbReference>
<accession>A0A813F9Q8</accession>
<proteinExistence type="predicted"/>
<dbReference type="GO" id="GO:0005829">
    <property type="term" value="C:cytosol"/>
    <property type="evidence" value="ECO:0007669"/>
    <property type="project" value="TreeGrafter"/>
</dbReference>
<evidence type="ECO:0000313" key="2">
    <source>
        <dbReference type="EMBL" id="CAE8611279.1"/>
    </source>
</evidence>
<evidence type="ECO:0000259" key="1">
    <source>
        <dbReference type="PROSITE" id="PS51725"/>
    </source>
</evidence>
<name>A0A813F9Q8_POLGL</name>
<dbReference type="InterPro" id="IPR050744">
    <property type="entry name" value="AI-2_Isomerase_LsrG"/>
</dbReference>
<evidence type="ECO:0000313" key="3">
    <source>
        <dbReference type="Proteomes" id="UP000654075"/>
    </source>
</evidence>
<dbReference type="AlphaFoldDB" id="A0A813F9Q8"/>
<dbReference type="OrthoDB" id="409111at2759"/>